<dbReference type="Proteomes" id="UP000186785">
    <property type="component" value="Unassembled WGS sequence"/>
</dbReference>
<keyword evidence="8 9" id="KW-0472">Membrane</keyword>
<gene>
    <name evidence="9" type="primary">secD</name>
    <name evidence="14" type="ORF">BSR29_04755</name>
</gene>
<evidence type="ECO:0000256" key="3">
    <source>
        <dbReference type="ARBA" id="ARBA00022475"/>
    </source>
</evidence>
<keyword evidence="3 9" id="KW-1003">Cell membrane</keyword>
<keyword evidence="2 9" id="KW-0813">Transport</keyword>
<dbReference type="HAMAP" id="MF_01463_B">
    <property type="entry name" value="SecD_B"/>
    <property type="match status" value="1"/>
</dbReference>
<dbReference type="PANTHER" id="PTHR30081:SF1">
    <property type="entry name" value="PROTEIN TRANSLOCASE SUBUNIT SECD"/>
    <property type="match status" value="1"/>
</dbReference>
<feature type="domain" description="Protein export membrane protein SecD/SecF C-terminal" evidence="11">
    <location>
        <begin position="376"/>
        <end position="550"/>
    </location>
</feature>
<evidence type="ECO:0000256" key="7">
    <source>
        <dbReference type="ARBA" id="ARBA00023010"/>
    </source>
</evidence>
<accession>A0A1Q5PNZ9</accession>
<evidence type="ECO:0000259" key="11">
    <source>
        <dbReference type="Pfam" id="PF02355"/>
    </source>
</evidence>
<dbReference type="Pfam" id="PF02355">
    <property type="entry name" value="SecD_SecF_C"/>
    <property type="match status" value="1"/>
</dbReference>
<dbReference type="GO" id="GO:0015450">
    <property type="term" value="F:protein-transporting ATPase activity"/>
    <property type="evidence" value="ECO:0007669"/>
    <property type="project" value="InterPro"/>
</dbReference>
<evidence type="ECO:0000259" key="13">
    <source>
        <dbReference type="Pfam" id="PF22599"/>
    </source>
</evidence>
<organism evidence="14 15">
    <name type="scientific">Boudabousia liubingyangii</name>
    <dbReference type="NCBI Taxonomy" id="1921764"/>
    <lineage>
        <taxon>Bacteria</taxon>
        <taxon>Bacillati</taxon>
        <taxon>Actinomycetota</taxon>
        <taxon>Actinomycetes</taxon>
        <taxon>Actinomycetales</taxon>
        <taxon>Actinomycetaceae</taxon>
        <taxon>Boudabousia</taxon>
    </lineage>
</organism>
<dbReference type="Gene3D" id="3.30.1360.200">
    <property type="match status" value="1"/>
</dbReference>
<dbReference type="NCBIfam" id="TIGR01129">
    <property type="entry name" value="secD"/>
    <property type="match status" value="1"/>
</dbReference>
<dbReference type="InterPro" id="IPR048634">
    <property type="entry name" value="SecD_SecF_C"/>
</dbReference>
<dbReference type="AlphaFoldDB" id="A0A1Q5PNZ9"/>
<dbReference type="EMBL" id="MQSV01000002">
    <property type="protein sequence ID" value="OKL49145.1"/>
    <property type="molecule type" value="Genomic_DNA"/>
</dbReference>
<evidence type="ECO:0000259" key="12">
    <source>
        <dbReference type="Pfam" id="PF21760"/>
    </source>
</evidence>
<dbReference type="InterPro" id="IPR055344">
    <property type="entry name" value="SecD_SecF_C_bact"/>
</dbReference>
<keyword evidence="5 9" id="KW-0653">Protein transport</keyword>
<comment type="similarity">
    <text evidence="9">Belongs to the SecD/SecF family. SecD subfamily.</text>
</comment>
<evidence type="ECO:0000256" key="9">
    <source>
        <dbReference type="HAMAP-Rule" id="MF_01463"/>
    </source>
</evidence>
<comment type="function">
    <text evidence="9">Part of the Sec protein translocase complex. Interacts with the SecYEG preprotein conducting channel. SecDF uses the proton motive force (PMF) to complete protein translocation after the ATP-dependent function of SecA.</text>
</comment>
<feature type="transmembrane region" description="Helical" evidence="9">
    <location>
        <begin position="532"/>
        <end position="551"/>
    </location>
</feature>
<comment type="subunit">
    <text evidence="9">Forms a complex with SecF. Part of the essential Sec protein translocation apparatus which comprises SecA, SecYEG and auxiliary proteins SecDF. Other proteins may also be involved.</text>
</comment>
<evidence type="ECO:0000256" key="6">
    <source>
        <dbReference type="ARBA" id="ARBA00022989"/>
    </source>
</evidence>
<sequence>MADTRIKKARRPLIVFLTILVIAAITLGVGSYLGKASWKPKLALDLEGGTQLVLTPTATEGKVAKDGRTEVTNEDLNQAIDIIRQRVDASGVSEAEITSQGGQNIVVSLPGKPSEETLNLVRKSAVMVFRSVLRDSHQVAAVSPKAFEEQAKQLAVTPEGPQKPEETAQRLAALKQAEELSKLTPEEIATRLADENHDGKISDAPVSAPKDNSDPAWITEKTLYDFYLLDCSDPTKLNDNRIEPDDKAIAACGSEGHSKYILSPVDIQGSEIKNATAGLEHSGPNGATTGQWEVVLEFNSKGTDQFTQVSQRLFNLKATDPVRSRFAIMLDGVVISAPSMNAVISGGSAQITGNFNSKSATALANQLKFGSLPLTFKVESEQQISATLGSDHLQKGLWAGLIGLLLVIVYLAWSYHGLALVALGSLLMAAISTYLAVVLLGWQMGYRLSLPGVTGLIISIGITADSFIVYFERIRDEVRDGANLVNAVETGWEHAKKTILISDAVNILAAVILYVLAVGGVQGFAFTLGLTTLIDLAVIFMFTHPILVMLLKVPFFGEGRKWSGFDAETLGATPTIYAGRGRVRAPHERRSIADRRAERKNEAESANEEEAN</sequence>
<evidence type="ECO:0000256" key="2">
    <source>
        <dbReference type="ARBA" id="ARBA00022448"/>
    </source>
</evidence>
<feature type="domain" description="Protein translocase subunit SecDF P1" evidence="12">
    <location>
        <begin position="76"/>
        <end position="132"/>
    </location>
</feature>
<feature type="domain" description="SecDF P1 head subdomain" evidence="13">
    <location>
        <begin position="258"/>
        <end position="373"/>
    </location>
</feature>
<protein>
    <recommendedName>
        <fullName evidence="9">Protein translocase subunit SecD</fullName>
    </recommendedName>
</protein>
<reference evidence="14 15" key="1">
    <citation type="submission" date="2016-11" db="EMBL/GenBank/DDBJ databases">
        <title>Actinomyces gypaetusis sp. nov. isolated from the vulture Gypaetus barbatus in Qinghai Tibet Plateau China.</title>
        <authorList>
            <person name="Meng X."/>
        </authorList>
    </citation>
    <scope>NUCLEOTIDE SEQUENCE [LARGE SCALE GENOMIC DNA]</scope>
    <source>
        <strain evidence="14 15">VUL4_2</strain>
    </source>
</reference>
<evidence type="ECO:0000256" key="5">
    <source>
        <dbReference type="ARBA" id="ARBA00022927"/>
    </source>
</evidence>
<evidence type="ECO:0000256" key="8">
    <source>
        <dbReference type="ARBA" id="ARBA00023136"/>
    </source>
</evidence>
<feature type="transmembrane region" description="Helical" evidence="9">
    <location>
        <begin position="420"/>
        <end position="442"/>
    </location>
</feature>
<proteinExistence type="inferred from homology"/>
<evidence type="ECO:0000313" key="14">
    <source>
        <dbReference type="EMBL" id="OKL49145.1"/>
    </source>
</evidence>
<dbReference type="GO" id="GO:0043952">
    <property type="term" value="P:protein transport by the Sec complex"/>
    <property type="evidence" value="ECO:0007669"/>
    <property type="project" value="UniProtKB-UniRule"/>
</dbReference>
<feature type="region of interest" description="Disordered" evidence="10">
    <location>
        <begin position="194"/>
        <end position="213"/>
    </location>
</feature>
<dbReference type="InterPro" id="IPR054384">
    <property type="entry name" value="SecDF_P1_head"/>
</dbReference>
<feature type="transmembrane region" description="Helical" evidence="9">
    <location>
        <begin position="504"/>
        <end position="526"/>
    </location>
</feature>
<feature type="transmembrane region" description="Helical" evidence="9">
    <location>
        <begin position="12"/>
        <end position="33"/>
    </location>
</feature>
<dbReference type="GO" id="GO:0006605">
    <property type="term" value="P:protein targeting"/>
    <property type="evidence" value="ECO:0007669"/>
    <property type="project" value="UniProtKB-UniRule"/>
</dbReference>
<dbReference type="InterPro" id="IPR022813">
    <property type="entry name" value="SecD/SecF_arch_bac"/>
</dbReference>
<name>A0A1Q5PNZ9_9ACTO</name>
<comment type="subcellular location">
    <subcellularLocation>
        <location evidence="1 9">Cell membrane</location>
        <topology evidence="1 9">Multi-pass membrane protein</topology>
    </subcellularLocation>
</comment>
<dbReference type="GO" id="GO:0065002">
    <property type="term" value="P:intracellular protein transmembrane transport"/>
    <property type="evidence" value="ECO:0007669"/>
    <property type="project" value="UniProtKB-UniRule"/>
</dbReference>
<dbReference type="PANTHER" id="PTHR30081">
    <property type="entry name" value="PROTEIN-EXPORT MEMBRANE PROTEIN SEC"/>
    <property type="match status" value="1"/>
</dbReference>
<keyword evidence="6 9" id="KW-1133">Transmembrane helix</keyword>
<dbReference type="Pfam" id="PF21760">
    <property type="entry name" value="SecD_1st"/>
    <property type="match status" value="1"/>
</dbReference>
<evidence type="ECO:0000256" key="4">
    <source>
        <dbReference type="ARBA" id="ARBA00022692"/>
    </source>
</evidence>
<keyword evidence="15" id="KW-1185">Reference proteome</keyword>
<feature type="region of interest" description="Disordered" evidence="10">
    <location>
        <begin position="582"/>
        <end position="612"/>
    </location>
</feature>
<feature type="compositionally biased region" description="Basic and acidic residues" evidence="10">
    <location>
        <begin position="585"/>
        <end position="603"/>
    </location>
</feature>
<dbReference type="RefSeq" id="WP_073709133.1">
    <property type="nucleotide sequence ID" value="NZ_MQSV01000002.1"/>
</dbReference>
<dbReference type="Pfam" id="PF22599">
    <property type="entry name" value="SecDF_P1_head"/>
    <property type="match status" value="1"/>
</dbReference>
<feature type="transmembrane region" description="Helical" evidence="9">
    <location>
        <begin position="448"/>
        <end position="471"/>
    </location>
</feature>
<dbReference type="GO" id="GO:0005886">
    <property type="term" value="C:plasma membrane"/>
    <property type="evidence" value="ECO:0007669"/>
    <property type="project" value="UniProtKB-SubCell"/>
</dbReference>
<keyword evidence="7 9" id="KW-0811">Translocation</keyword>
<dbReference type="InterPro" id="IPR048631">
    <property type="entry name" value="SecD_1st"/>
</dbReference>
<evidence type="ECO:0000256" key="1">
    <source>
        <dbReference type="ARBA" id="ARBA00004651"/>
    </source>
</evidence>
<evidence type="ECO:0000313" key="15">
    <source>
        <dbReference type="Proteomes" id="UP000186785"/>
    </source>
</evidence>
<evidence type="ECO:0000256" key="10">
    <source>
        <dbReference type="SAM" id="MobiDB-lite"/>
    </source>
</evidence>
<keyword evidence="4 9" id="KW-0812">Transmembrane</keyword>
<feature type="transmembrane region" description="Helical" evidence="9">
    <location>
        <begin position="396"/>
        <end position="413"/>
    </location>
</feature>
<dbReference type="Gene3D" id="3.30.70.3220">
    <property type="match status" value="1"/>
</dbReference>
<comment type="caution">
    <text evidence="14">The sequence shown here is derived from an EMBL/GenBank/DDBJ whole genome shotgun (WGS) entry which is preliminary data.</text>
</comment>
<dbReference type="SUPFAM" id="SSF82866">
    <property type="entry name" value="Multidrug efflux transporter AcrB transmembrane domain"/>
    <property type="match status" value="1"/>
</dbReference>
<dbReference type="STRING" id="1921764.BSR28_04320"/>
<dbReference type="NCBIfam" id="TIGR00916">
    <property type="entry name" value="2A0604s01"/>
    <property type="match status" value="1"/>
</dbReference>
<dbReference type="InterPro" id="IPR005791">
    <property type="entry name" value="SecD"/>
</dbReference>